<dbReference type="PROSITE" id="PS51257">
    <property type="entry name" value="PROKAR_LIPOPROTEIN"/>
    <property type="match status" value="1"/>
</dbReference>
<proteinExistence type="predicted"/>
<protein>
    <submittedName>
        <fullName evidence="2">Uncharacterized protein</fullName>
    </submittedName>
</protein>
<accession>A0A0A0BYT2</accession>
<reference evidence="2 3" key="1">
    <citation type="submission" date="2013-08" db="EMBL/GenBank/DDBJ databases">
        <title>Genome sequencing of Cellulomonas bogoriensis 69B4.</title>
        <authorList>
            <person name="Chen F."/>
            <person name="Li Y."/>
            <person name="Wang G."/>
        </authorList>
    </citation>
    <scope>NUCLEOTIDE SEQUENCE [LARGE SCALE GENOMIC DNA]</scope>
    <source>
        <strain evidence="2 3">69B4</strain>
    </source>
</reference>
<evidence type="ECO:0000313" key="3">
    <source>
        <dbReference type="Proteomes" id="UP000054314"/>
    </source>
</evidence>
<dbReference type="EMBL" id="AXCZ01000036">
    <property type="protein sequence ID" value="KGM13563.1"/>
    <property type="molecule type" value="Genomic_DNA"/>
</dbReference>
<name>A0A0A0BYT2_9CELL</name>
<feature type="compositionally biased region" description="Acidic residues" evidence="1">
    <location>
        <begin position="49"/>
        <end position="78"/>
    </location>
</feature>
<evidence type="ECO:0000313" key="2">
    <source>
        <dbReference type="EMBL" id="KGM13563.1"/>
    </source>
</evidence>
<dbReference type="Proteomes" id="UP000054314">
    <property type="component" value="Unassembled WGS sequence"/>
</dbReference>
<feature type="region of interest" description="Disordered" evidence="1">
    <location>
        <begin position="35"/>
        <end position="95"/>
    </location>
</feature>
<dbReference type="AlphaFoldDB" id="A0A0A0BYT2"/>
<sequence>MLVRDDHPEEPPMTRRPVLTLTCAAVLALAACTTDPDIGEEFTPGPQDDMGEGLAEDSDPPLDEDPTADDGAAVDEDGQTAVPGAGPSPGPGECVTLTVEEDGLFAVADAGTMSVATTDEGLVLATTQPAGGWETRVVNDLGDTIEVVFQREGVILEVEAVQDGDEIAAELCR</sequence>
<comment type="caution">
    <text evidence="2">The sequence shown here is derived from an EMBL/GenBank/DDBJ whole genome shotgun (WGS) entry which is preliminary data.</text>
</comment>
<organism evidence="2 3">
    <name type="scientific">Cellulomonas bogoriensis 69B4 = DSM 16987</name>
    <dbReference type="NCBI Taxonomy" id="1386082"/>
    <lineage>
        <taxon>Bacteria</taxon>
        <taxon>Bacillati</taxon>
        <taxon>Actinomycetota</taxon>
        <taxon>Actinomycetes</taxon>
        <taxon>Micrococcales</taxon>
        <taxon>Cellulomonadaceae</taxon>
        <taxon>Cellulomonas</taxon>
    </lineage>
</organism>
<gene>
    <name evidence="2" type="ORF">N869_13165</name>
</gene>
<evidence type="ECO:0000256" key="1">
    <source>
        <dbReference type="SAM" id="MobiDB-lite"/>
    </source>
</evidence>
<keyword evidence="3" id="KW-1185">Reference proteome</keyword>